<sequence>MAGAFHDSQEEPRACRTARVPRPDGPRLVSAPEGLDLPKLQAFLEEQVPGTGELRAELIAGGRSNLTYRLTARSGAGAGIGTDGTADWVLRRPPLGGLTPSAHDMEREYRVVDALQGTDVPVAPTVVHTEDTDVIGAPFAVVGHVAGQVLRSRGDLDALSDDDVHRCANALVDTLVALHAVDPASVGLESFGRPSGYLERQVKRWYDQWGRVATRELPDVDRLHGKLADACPADSGSAIVHGDFRVDNVILDPGDVGVVRAVVDWEMATLGDPLADIALHVVYSDPAFDPVLGGEAASTSPRMPSREHLIERYAAGSGRDVGNLSFALGLGYFKIAVIAEGIHARYVAGHTVGSGFETVGEAVPLLIAAGLDALAAQD</sequence>
<dbReference type="InterPro" id="IPR041726">
    <property type="entry name" value="ACAD10_11_N"/>
</dbReference>
<comment type="caution">
    <text evidence="3">The sequence shown here is derived from an EMBL/GenBank/DDBJ whole genome shotgun (WGS) entry which is preliminary data.</text>
</comment>
<dbReference type="Gene3D" id="3.90.1200.10">
    <property type="match status" value="1"/>
</dbReference>
<evidence type="ECO:0000313" key="4">
    <source>
        <dbReference type="Proteomes" id="UP000291591"/>
    </source>
</evidence>
<feature type="region of interest" description="Disordered" evidence="1">
    <location>
        <begin position="1"/>
        <end position="32"/>
    </location>
</feature>
<dbReference type="AlphaFoldDB" id="A0A4Q7V038"/>
<dbReference type="SUPFAM" id="SSF56112">
    <property type="entry name" value="Protein kinase-like (PK-like)"/>
    <property type="match status" value="1"/>
</dbReference>
<dbReference type="InterPro" id="IPR052898">
    <property type="entry name" value="ACAD10-like"/>
</dbReference>
<organism evidence="3 4">
    <name type="scientific">Pseudonocardia sediminis</name>
    <dbReference type="NCBI Taxonomy" id="1397368"/>
    <lineage>
        <taxon>Bacteria</taxon>
        <taxon>Bacillati</taxon>
        <taxon>Actinomycetota</taxon>
        <taxon>Actinomycetes</taxon>
        <taxon>Pseudonocardiales</taxon>
        <taxon>Pseudonocardiaceae</taxon>
        <taxon>Pseudonocardia</taxon>
    </lineage>
</organism>
<evidence type="ECO:0000313" key="3">
    <source>
        <dbReference type="EMBL" id="RZT87792.1"/>
    </source>
</evidence>
<dbReference type="EMBL" id="SHKL01000001">
    <property type="protein sequence ID" value="RZT87792.1"/>
    <property type="molecule type" value="Genomic_DNA"/>
</dbReference>
<accession>A0A4Q7V038</accession>
<dbReference type="Proteomes" id="UP000291591">
    <property type="component" value="Unassembled WGS sequence"/>
</dbReference>
<evidence type="ECO:0000256" key="1">
    <source>
        <dbReference type="SAM" id="MobiDB-lite"/>
    </source>
</evidence>
<protein>
    <submittedName>
        <fullName evidence="3">Aminoglycoside phosphotransferase (APT) family kinase protein</fullName>
    </submittedName>
</protein>
<dbReference type="CDD" id="cd05154">
    <property type="entry name" value="ACAD10_11_N-like"/>
    <property type="match status" value="1"/>
</dbReference>
<dbReference type="GO" id="GO:0016301">
    <property type="term" value="F:kinase activity"/>
    <property type="evidence" value="ECO:0007669"/>
    <property type="project" value="UniProtKB-KW"/>
</dbReference>
<dbReference type="InterPro" id="IPR011009">
    <property type="entry name" value="Kinase-like_dom_sf"/>
</dbReference>
<dbReference type="InterPro" id="IPR002575">
    <property type="entry name" value="Aminoglycoside_PTrfase"/>
</dbReference>
<name>A0A4Q7V038_PSEST</name>
<dbReference type="Pfam" id="PF01636">
    <property type="entry name" value="APH"/>
    <property type="match status" value="1"/>
</dbReference>
<proteinExistence type="predicted"/>
<gene>
    <name evidence="3" type="ORF">EV383_4718</name>
</gene>
<feature type="domain" description="Aminoglycoside phosphotransferase" evidence="2">
    <location>
        <begin position="57"/>
        <end position="294"/>
    </location>
</feature>
<keyword evidence="4" id="KW-1185">Reference proteome</keyword>
<keyword evidence="3" id="KW-0808">Transferase</keyword>
<dbReference type="PANTHER" id="PTHR47829:SF1">
    <property type="entry name" value="HAD FAMILY PHOSPHATASE"/>
    <property type="match status" value="1"/>
</dbReference>
<keyword evidence="3" id="KW-0418">Kinase</keyword>
<reference evidence="3 4" key="1">
    <citation type="submission" date="2019-02" db="EMBL/GenBank/DDBJ databases">
        <title>Sequencing the genomes of 1000 actinobacteria strains.</title>
        <authorList>
            <person name="Klenk H.-P."/>
        </authorList>
    </citation>
    <scope>NUCLEOTIDE SEQUENCE [LARGE SCALE GENOMIC DNA]</scope>
    <source>
        <strain evidence="3 4">DSM 45779</strain>
    </source>
</reference>
<dbReference type="Gene3D" id="3.30.200.20">
    <property type="entry name" value="Phosphorylase Kinase, domain 1"/>
    <property type="match status" value="1"/>
</dbReference>
<dbReference type="PANTHER" id="PTHR47829">
    <property type="entry name" value="HYDROLASE, PUTATIVE (AFU_ORTHOLOGUE AFUA_1G12880)-RELATED"/>
    <property type="match status" value="1"/>
</dbReference>
<evidence type="ECO:0000259" key="2">
    <source>
        <dbReference type="Pfam" id="PF01636"/>
    </source>
</evidence>